<gene>
    <name evidence="2" type="ORF">HMPREF0872_01835</name>
</gene>
<evidence type="ECO:0000313" key="2">
    <source>
        <dbReference type="EMBL" id="KGF47857.1"/>
    </source>
</evidence>
<dbReference type="SUPFAM" id="SSF144010">
    <property type="entry name" value="CofE-like"/>
    <property type="match status" value="1"/>
</dbReference>
<organism evidence="2 3">
    <name type="scientific">Veillonella montpellierensis DNF00314</name>
    <dbReference type="NCBI Taxonomy" id="1401067"/>
    <lineage>
        <taxon>Bacteria</taxon>
        <taxon>Bacillati</taxon>
        <taxon>Bacillota</taxon>
        <taxon>Negativicutes</taxon>
        <taxon>Veillonellales</taxon>
        <taxon>Veillonellaceae</taxon>
        <taxon>Veillonella</taxon>
    </lineage>
</organism>
<reference evidence="2 3" key="1">
    <citation type="submission" date="2014-07" db="EMBL/GenBank/DDBJ databases">
        <authorList>
            <person name="McCorrison J."/>
            <person name="Sanka R."/>
            <person name="Torralba M."/>
            <person name="Gillis M."/>
            <person name="Haft D.H."/>
            <person name="Methe B."/>
            <person name="Sutton G."/>
            <person name="Nelson K.E."/>
        </authorList>
    </citation>
    <scope>NUCLEOTIDE SEQUENCE [LARGE SCALE GENOMIC DNA]</scope>
    <source>
        <strain evidence="2 3">DNF00314</strain>
    </source>
</reference>
<dbReference type="Proteomes" id="UP000029628">
    <property type="component" value="Unassembled WGS sequence"/>
</dbReference>
<protein>
    <recommendedName>
        <fullName evidence="1">Coenzyme F420:L-glutamate ligase-like domain-containing protein</fullName>
    </recommendedName>
</protein>
<sequence>MTELKLLPVPTRILTEKDDIIEAIVQFGGDQIGPEDIVCVAESVVAITQGRMTRPEELTPSWQARLLCRFIPADGSMSSVYGMQAAMELEGKWKTMFAFLAGAVAKLFKKNGVFYQLARQASLTDDVTGTMPPFDKHIVYGPKNPNAVAEKIVQRTGCYGAVVADVNDLKRSAVLGASRGMNPNKIAKILIDNPFGNDSQMTPIVIIKNYASVSRSSR</sequence>
<dbReference type="Gene3D" id="3.30.1330.100">
    <property type="entry name" value="CofE-like"/>
    <property type="match status" value="1"/>
</dbReference>
<dbReference type="InterPro" id="IPR002847">
    <property type="entry name" value="F420-0_gamma-glut_ligase-dom"/>
</dbReference>
<comment type="caution">
    <text evidence="2">The sequence shown here is derived from an EMBL/GenBank/DDBJ whole genome shotgun (WGS) entry which is preliminary data.</text>
</comment>
<dbReference type="AlphaFoldDB" id="A0A096BYP5"/>
<name>A0A096BYP5_9FIRM</name>
<proteinExistence type="predicted"/>
<keyword evidence="3" id="KW-1185">Reference proteome</keyword>
<accession>A0A096BYP5</accession>
<dbReference type="RefSeq" id="WP_028257196.1">
    <property type="nucleotide sequence ID" value="NZ_JRNT01000006.1"/>
</dbReference>
<evidence type="ECO:0000313" key="3">
    <source>
        <dbReference type="Proteomes" id="UP000029628"/>
    </source>
</evidence>
<dbReference type="eggNOG" id="COG1478">
    <property type="taxonomic scope" value="Bacteria"/>
</dbReference>
<dbReference type="EMBL" id="JRNT01000006">
    <property type="protein sequence ID" value="KGF47857.1"/>
    <property type="molecule type" value="Genomic_DNA"/>
</dbReference>
<dbReference type="Pfam" id="PF01996">
    <property type="entry name" value="F420_ligase"/>
    <property type="match status" value="1"/>
</dbReference>
<feature type="domain" description="Coenzyme F420:L-glutamate ligase-like" evidence="1">
    <location>
        <begin position="10"/>
        <end position="152"/>
    </location>
</feature>
<evidence type="ECO:0000259" key="1">
    <source>
        <dbReference type="Pfam" id="PF01996"/>
    </source>
</evidence>